<dbReference type="InterPro" id="IPR053848">
    <property type="entry name" value="IMS_HHH_1"/>
</dbReference>
<dbReference type="RefSeq" id="WP_408906653.1">
    <property type="nucleotide sequence ID" value="NZ_JBHLVZ010000052.1"/>
</dbReference>
<feature type="region of interest" description="Disordered" evidence="1">
    <location>
        <begin position="39"/>
        <end position="61"/>
    </location>
</feature>
<evidence type="ECO:0000313" key="3">
    <source>
        <dbReference type="EMBL" id="MFC0387199.1"/>
    </source>
</evidence>
<accession>A0ABV6IUB3</accession>
<comment type="caution">
    <text evidence="3">The sequence shown here is derived from an EMBL/GenBank/DDBJ whole genome shotgun (WGS) entry which is preliminary data.</text>
</comment>
<gene>
    <name evidence="3" type="ORF">ACFFIC_16835</name>
</gene>
<dbReference type="InterPro" id="IPR043502">
    <property type="entry name" value="DNA/RNA_pol_sf"/>
</dbReference>
<evidence type="ECO:0000259" key="2">
    <source>
        <dbReference type="Pfam" id="PF21999"/>
    </source>
</evidence>
<dbReference type="EMBL" id="JBHLVZ010000052">
    <property type="protein sequence ID" value="MFC0387199.1"/>
    <property type="molecule type" value="Genomic_DNA"/>
</dbReference>
<evidence type="ECO:0000313" key="4">
    <source>
        <dbReference type="Proteomes" id="UP001589789"/>
    </source>
</evidence>
<name>A0ABV6IUB3_9PROT</name>
<reference evidence="3 4" key="1">
    <citation type="submission" date="2024-09" db="EMBL/GenBank/DDBJ databases">
        <authorList>
            <person name="Sun Q."/>
            <person name="Mori K."/>
        </authorList>
    </citation>
    <scope>NUCLEOTIDE SEQUENCE [LARGE SCALE GENOMIC DNA]</scope>
    <source>
        <strain evidence="3 4">CCM 7468</strain>
    </source>
</reference>
<protein>
    <submittedName>
        <fullName evidence="3">DNA polymerase IV</fullName>
    </submittedName>
</protein>
<proteinExistence type="predicted"/>
<feature type="domain" description="DNA polymerase IV/DNA polymerase iota-like thumb" evidence="2">
    <location>
        <begin position="1"/>
        <end position="46"/>
    </location>
</feature>
<organism evidence="3 4">
    <name type="scientific">Muricoccus vinaceus</name>
    <dbReference type="NCBI Taxonomy" id="424704"/>
    <lineage>
        <taxon>Bacteria</taxon>
        <taxon>Pseudomonadati</taxon>
        <taxon>Pseudomonadota</taxon>
        <taxon>Alphaproteobacteria</taxon>
        <taxon>Acetobacterales</taxon>
        <taxon>Roseomonadaceae</taxon>
        <taxon>Muricoccus</taxon>
    </lineage>
</organism>
<dbReference type="SUPFAM" id="SSF56672">
    <property type="entry name" value="DNA/RNA polymerases"/>
    <property type="match status" value="1"/>
</dbReference>
<evidence type="ECO:0000256" key="1">
    <source>
        <dbReference type="SAM" id="MobiDB-lite"/>
    </source>
</evidence>
<dbReference type="Gene3D" id="1.10.150.20">
    <property type="entry name" value="5' to 3' exonuclease, C-terminal subdomain"/>
    <property type="match status" value="1"/>
</dbReference>
<keyword evidence="4" id="KW-1185">Reference proteome</keyword>
<sequence length="61" mass="6722">GPATAARMEALGIRTGRDLREWSLAFLQEHFGKAGAHFHTISRGEDHRPVVPNRPRKSSGS</sequence>
<dbReference type="Pfam" id="PF21999">
    <property type="entry name" value="IMS_HHH_1"/>
    <property type="match status" value="1"/>
</dbReference>
<dbReference type="Proteomes" id="UP001589789">
    <property type="component" value="Unassembled WGS sequence"/>
</dbReference>
<feature type="non-terminal residue" evidence="3">
    <location>
        <position position="1"/>
    </location>
</feature>